<dbReference type="HOGENOM" id="CLU_399072_0_0_1"/>
<accession>A0A061H9Q6</accession>
<dbReference type="Pfam" id="PF09419">
    <property type="entry name" value="PGP_phosphatase"/>
    <property type="match status" value="1"/>
</dbReference>
<dbReference type="AlphaFoldDB" id="A0A061H9Q6"/>
<organism evidence="4 5">
    <name type="scientific">Pseudozyma flocculosa PF-1</name>
    <dbReference type="NCBI Taxonomy" id="1277687"/>
    <lineage>
        <taxon>Eukaryota</taxon>
        <taxon>Fungi</taxon>
        <taxon>Dikarya</taxon>
        <taxon>Basidiomycota</taxon>
        <taxon>Ustilaginomycotina</taxon>
        <taxon>Ustilaginomycetes</taxon>
        <taxon>Ustilaginales</taxon>
        <taxon>Ustilaginaceae</taxon>
        <taxon>Pseudozyma</taxon>
    </lineage>
</organism>
<dbReference type="GO" id="GO:0008962">
    <property type="term" value="F:phosphatidylglycerophosphatase activity"/>
    <property type="evidence" value="ECO:0007669"/>
    <property type="project" value="InterPro"/>
</dbReference>
<dbReference type="EMBL" id="KE361633">
    <property type="protein sequence ID" value="EPQ28760.1"/>
    <property type="molecule type" value="Genomic_DNA"/>
</dbReference>
<evidence type="ECO:0000256" key="3">
    <source>
        <dbReference type="SAM" id="SignalP"/>
    </source>
</evidence>
<feature type="coiled-coil region" evidence="1">
    <location>
        <begin position="591"/>
        <end position="619"/>
    </location>
</feature>
<feature type="compositionally biased region" description="Polar residues" evidence="2">
    <location>
        <begin position="555"/>
        <end position="564"/>
    </location>
</feature>
<sequence>MGNLAGVTAILSVLVRPALVVPHVQAPDIRHLDWSALHASGVRYLVFDKDNCLTIPHSDHLEPALVEPWSECQRVFGRENILIVSNSSGSTDDPSGLGAESLSRALGVPVLCHSQKKPGATCVRDAMEYFVRLSIDPEGTLREGQRMPPGSPSSSAEGETWLARRKSRKLLRDSIPQDSSGNGSILLVGDRTMTDVVLAHRMNDELVRRRKKAGIDVEIEWSDYEARTTGAPANPSIVQPGEPLTTLGAAMSLSPGVSAPRGGQLVPPPQCISVLTTGLWANEGRLNMWMRSMENRITLFLIQRGFQPGQRGLFSPRKGKLGQVPWQSIAVLENPQISTPADVEAANAEATSLAAGPGDETDGLQTARQPTLGGLVLMAMLRPLPPRLAGAIRAVIESRPVSWVAFHMKEGWNIIVKGLQLGAREAGLLEPTGRRKSRHLYQAEAEEDPLLPPSSRKRPPTLRSVLSSPPVGSPILDQIRWPRTQAASTAFRTMETFSASKFLQRFDRTSSVSTSPSGAAGGSATSKGTTRGQAHLGRSFSTSTRLRSKIPPPSSSRGPATTQRGKVPMRNWIAALSALVLVPACYYGGVYLHDLQDLRKAERELKEKNERQLRLVEAERVASIPPVEAEKMLGYDEKANRARQEERVERRRALELTLYHLNHEREEILDKLERVQTRLAESRSDNAPST</sequence>
<name>A0A061H9Q6_9BASI</name>
<dbReference type="eggNOG" id="KOG2961">
    <property type="taxonomic scope" value="Eukaryota"/>
</dbReference>
<feature type="compositionally biased region" description="Low complexity" evidence="2">
    <location>
        <begin position="509"/>
        <end position="532"/>
    </location>
</feature>
<dbReference type="RefSeq" id="XP_007879274.1">
    <property type="nucleotide sequence ID" value="XM_007881083.1"/>
</dbReference>
<evidence type="ECO:0000313" key="4">
    <source>
        <dbReference type="EMBL" id="EPQ28760.1"/>
    </source>
</evidence>
<dbReference type="InterPro" id="IPR027706">
    <property type="entry name" value="PGP_Pase"/>
</dbReference>
<dbReference type="GeneID" id="19317672"/>
<dbReference type="KEGG" id="pfp:PFL1_03563"/>
<proteinExistence type="predicted"/>
<evidence type="ECO:0000256" key="1">
    <source>
        <dbReference type="SAM" id="Coils"/>
    </source>
</evidence>
<feature type="region of interest" description="Disordered" evidence="2">
    <location>
        <begin position="508"/>
        <end position="564"/>
    </location>
</feature>
<feature type="region of interest" description="Disordered" evidence="2">
    <location>
        <begin position="140"/>
        <end position="161"/>
    </location>
</feature>
<evidence type="ECO:0000256" key="2">
    <source>
        <dbReference type="SAM" id="MobiDB-lite"/>
    </source>
</evidence>
<reference evidence="4 5" key="1">
    <citation type="journal article" date="2013" name="Plant Cell">
        <title>The transition from a phytopathogenic smut ancestor to an anamorphic biocontrol agent deciphered by comparative whole-genome analysis.</title>
        <authorList>
            <person name="Lefebvre F."/>
            <person name="Joly D.L."/>
            <person name="Labbe C."/>
            <person name="Teichmann B."/>
            <person name="Linning R."/>
            <person name="Belzile F."/>
            <person name="Bakkeren G."/>
            <person name="Belanger R.R."/>
        </authorList>
    </citation>
    <scope>NUCLEOTIDE SEQUENCE [LARGE SCALE GENOMIC DNA]</scope>
    <source>
        <strain evidence="4 5">PF-1</strain>
    </source>
</reference>
<dbReference type="OrthoDB" id="198652at2759"/>
<feature type="chain" id="PRO_5001599862" description="Mitochondrial PGP phosphatase-domain-containing protein" evidence="3">
    <location>
        <begin position="21"/>
        <end position="690"/>
    </location>
</feature>
<keyword evidence="3" id="KW-0732">Signal</keyword>
<dbReference type="Proteomes" id="UP000053664">
    <property type="component" value="Unassembled WGS sequence"/>
</dbReference>
<evidence type="ECO:0000313" key="5">
    <source>
        <dbReference type="Proteomes" id="UP000053664"/>
    </source>
</evidence>
<keyword evidence="1" id="KW-0175">Coiled coil</keyword>
<feature type="signal peptide" evidence="3">
    <location>
        <begin position="1"/>
        <end position="20"/>
    </location>
</feature>
<feature type="region of interest" description="Disordered" evidence="2">
    <location>
        <begin position="434"/>
        <end position="469"/>
    </location>
</feature>
<protein>
    <recommendedName>
        <fullName evidence="6">Mitochondrial PGP phosphatase-domain-containing protein</fullName>
    </recommendedName>
</protein>
<evidence type="ECO:0008006" key="6">
    <source>
        <dbReference type="Google" id="ProtNLM"/>
    </source>
</evidence>
<gene>
    <name evidence="4" type="ORF">PFL1_03563</name>
</gene>